<keyword evidence="1" id="KW-0732">Signal</keyword>
<dbReference type="GO" id="GO:0016787">
    <property type="term" value="F:hydrolase activity"/>
    <property type="evidence" value="ECO:0007669"/>
    <property type="project" value="InterPro"/>
</dbReference>
<proteinExistence type="predicted"/>
<evidence type="ECO:0000313" key="4">
    <source>
        <dbReference type="Proteomes" id="UP000238949"/>
    </source>
</evidence>
<keyword evidence="4" id="KW-1185">Reference proteome</keyword>
<organism evidence="3 4">
    <name type="scientific">Alteromonas alba</name>
    <dbReference type="NCBI Taxonomy" id="2079529"/>
    <lineage>
        <taxon>Bacteria</taxon>
        <taxon>Pseudomonadati</taxon>
        <taxon>Pseudomonadota</taxon>
        <taxon>Gammaproteobacteria</taxon>
        <taxon>Alteromonadales</taxon>
        <taxon>Alteromonadaceae</taxon>
        <taxon>Alteromonas/Salinimonas group</taxon>
        <taxon>Alteromonas</taxon>
    </lineage>
</organism>
<dbReference type="OrthoDB" id="176168at2"/>
<dbReference type="EMBL" id="PVNP01000003">
    <property type="protein sequence ID" value="PRO75540.1"/>
    <property type="molecule type" value="Genomic_DNA"/>
</dbReference>
<dbReference type="Proteomes" id="UP000238949">
    <property type="component" value="Unassembled WGS sequence"/>
</dbReference>
<feature type="signal peptide" evidence="1">
    <location>
        <begin position="1"/>
        <end position="21"/>
    </location>
</feature>
<feature type="domain" description="3-keto-alpha-glucoside-1,2-lyase/3-keto-2-hydroxy-glucal hydratase" evidence="2">
    <location>
        <begin position="34"/>
        <end position="228"/>
    </location>
</feature>
<feature type="chain" id="PRO_5015640307" evidence="1">
    <location>
        <begin position="22"/>
        <end position="231"/>
    </location>
</feature>
<dbReference type="InterPro" id="IPR010496">
    <property type="entry name" value="AL/BT2_dom"/>
</dbReference>
<dbReference type="Pfam" id="PF06439">
    <property type="entry name" value="3keto-disac_hyd"/>
    <property type="match status" value="1"/>
</dbReference>
<dbReference type="Gene3D" id="2.60.120.560">
    <property type="entry name" value="Exo-inulinase, domain 1"/>
    <property type="match status" value="1"/>
</dbReference>
<dbReference type="RefSeq" id="WP_105932757.1">
    <property type="nucleotide sequence ID" value="NZ_PVNP01000003.1"/>
</dbReference>
<gene>
    <name evidence="3" type="ORF">C6Y40_00105</name>
</gene>
<evidence type="ECO:0000313" key="3">
    <source>
        <dbReference type="EMBL" id="PRO75540.1"/>
    </source>
</evidence>
<reference evidence="4" key="1">
    <citation type="journal article" date="2020" name="Int. J. Syst. Evol. Microbiol.">
        <title>Alteromonas alba sp. nov., a marine bacterium isolated from the seawater of the West Pacific Ocean.</title>
        <authorList>
            <person name="Sun C."/>
            <person name="Wu Y.-H."/>
            <person name="Xamxidin M."/>
            <person name="Cheng H."/>
            <person name="Xu X.-W."/>
        </authorList>
    </citation>
    <scope>NUCLEOTIDE SEQUENCE [LARGE SCALE GENOMIC DNA]</scope>
    <source>
        <strain evidence="4">190</strain>
    </source>
</reference>
<protein>
    <submittedName>
        <fullName evidence="3">DUF1080 domain-containing protein</fullName>
    </submittedName>
</protein>
<dbReference type="AlphaFoldDB" id="A0A2S9VGG2"/>
<evidence type="ECO:0000259" key="2">
    <source>
        <dbReference type="Pfam" id="PF06439"/>
    </source>
</evidence>
<comment type="caution">
    <text evidence="3">The sequence shown here is derived from an EMBL/GenBank/DDBJ whole genome shotgun (WGS) entry which is preliminary data.</text>
</comment>
<accession>A0A2S9VGG2</accession>
<sequence>MKKLITLLTGLFVSASTAVLASDNTLSAIEQQQGWESLFDGKSLKGWRNYQKDEAGSNWQVTNGTITLTKGGSGDLITEKQYDEFELSLDWKISEAGNSGVFFLADESEQYIFFHAPEIQIIDNEKHPDSKLDSHRSGSLYDMVVAPPAAYKDAGEWNNLRIKLHNDVLEVWQNGVMTVHIVMHSSTWDKLVAASKFAKWEGFGDQTKGHIGLQDHGDKVWFKKIKIRELR</sequence>
<name>A0A2S9VGG2_9ALTE</name>
<evidence type="ECO:0000256" key="1">
    <source>
        <dbReference type="SAM" id="SignalP"/>
    </source>
</evidence>